<comment type="caution">
    <text evidence="1">The sequence shown here is derived from an EMBL/GenBank/DDBJ whole genome shotgun (WGS) entry which is preliminary data.</text>
</comment>
<dbReference type="Pfam" id="PF07505">
    <property type="entry name" value="DUF5131"/>
    <property type="match status" value="1"/>
</dbReference>
<organism evidence="1">
    <name type="scientific">mine drainage metagenome</name>
    <dbReference type="NCBI Taxonomy" id="410659"/>
    <lineage>
        <taxon>unclassified sequences</taxon>
        <taxon>metagenomes</taxon>
        <taxon>ecological metagenomes</taxon>
    </lineage>
</organism>
<accession>T1AJ29</accession>
<evidence type="ECO:0000313" key="1">
    <source>
        <dbReference type="EMBL" id="EQD42005.1"/>
    </source>
</evidence>
<name>T1AJ29_9ZZZZ</name>
<dbReference type="InterPro" id="IPR011101">
    <property type="entry name" value="DUF5131"/>
</dbReference>
<reference evidence="1" key="2">
    <citation type="journal article" date="2014" name="ISME J.">
        <title>Microbial stratification in low pH oxic and suboxic macroscopic growths along an acid mine drainage.</title>
        <authorList>
            <person name="Mendez-Garcia C."/>
            <person name="Mesa V."/>
            <person name="Sprenger R.R."/>
            <person name="Richter M."/>
            <person name="Diez M.S."/>
            <person name="Solano J."/>
            <person name="Bargiela R."/>
            <person name="Golyshina O.V."/>
            <person name="Manteca A."/>
            <person name="Ramos J.L."/>
            <person name="Gallego J.R."/>
            <person name="Llorente I."/>
            <person name="Martins Dos Santos V.A."/>
            <person name="Jensen O.N."/>
            <person name="Pelaez A.I."/>
            <person name="Sanchez J."/>
            <person name="Ferrer M."/>
        </authorList>
    </citation>
    <scope>NUCLEOTIDE SEQUENCE</scope>
</reference>
<protein>
    <submittedName>
        <fullName evidence="1">Phage Gp37Gp68 family protein</fullName>
    </submittedName>
</protein>
<gene>
    <name evidence="1" type="ORF">B1B_14256</name>
</gene>
<dbReference type="EMBL" id="AUZY01009433">
    <property type="protein sequence ID" value="EQD42005.1"/>
    <property type="molecule type" value="Genomic_DNA"/>
</dbReference>
<reference evidence="1" key="1">
    <citation type="submission" date="2013-08" db="EMBL/GenBank/DDBJ databases">
        <authorList>
            <person name="Mendez C."/>
            <person name="Richter M."/>
            <person name="Ferrer M."/>
            <person name="Sanchez J."/>
        </authorList>
    </citation>
    <scope>NUCLEOTIDE SEQUENCE</scope>
</reference>
<sequence>MSEISGIEWTDATWNPVTGCTKVSQGCKHCYALRWAERWRGTPGHPYEQGFDLKLWHNRLELPLTWREPKRVFVNSMSDLFHERVPDEFIEQVFETMRRASWHTFQILTKRARRLGGLAPSLRWPANVWIGVSLEDENVLWRIDELRKVIEARVRFLSCEPLIGPLDHLDLRGVNWVIVGGESGPGAREMKPAWVRSIRRQCREASVPFFFKQWGGIQKSRTGRVLDGRTWDQFPRGATSSLEKN</sequence>
<dbReference type="AlphaFoldDB" id="T1AJ29"/>
<proteinExistence type="predicted"/>